<gene>
    <name evidence="1" type="ORF">BDA99DRAFT_571589</name>
</gene>
<proteinExistence type="predicted"/>
<evidence type="ECO:0000313" key="1">
    <source>
        <dbReference type="EMBL" id="KAI9264085.1"/>
    </source>
</evidence>
<reference evidence="1" key="2">
    <citation type="submission" date="2023-02" db="EMBL/GenBank/DDBJ databases">
        <authorList>
            <consortium name="DOE Joint Genome Institute"/>
            <person name="Mondo S.J."/>
            <person name="Chang Y."/>
            <person name="Wang Y."/>
            <person name="Ahrendt S."/>
            <person name="Andreopoulos W."/>
            <person name="Barry K."/>
            <person name="Beard J."/>
            <person name="Benny G.L."/>
            <person name="Blankenship S."/>
            <person name="Bonito G."/>
            <person name="Cuomo C."/>
            <person name="Desiro A."/>
            <person name="Gervers K.A."/>
            <person name="Hundley H."/>
            <person name="Kuo A."/>
            <person name="LaButti K."/>
            <person name="Lang B.F."/>
            <person name="Lipzen A."/>
            <person name="O'Donnell K."/>
            <person name="Pangilinan J."/>
            <person name="Reynolds N."/>
            <person name="Sandor L."/>
            <person name="Smith M.W."/>
            <person name="Tsang A."/>
            <person name="Grigoriev I.V."/>
            <person name="Stajich J.E."/>
            <person name="Spatafora J.W."/>
        </authorList>
    </citation>
    <scope>NUCLEOTIDE SEQUENCE</scope>
    <source>
        <strain evidence="1">RSA 2281</strain>
    </source>
</reference>
<keyword evidence="2" id="KW-1185">Reference proteome</keyword>
<accession>A0AAD5PE57</accession>
<dbReference type="EMBL" id="JAIXMP010000012">
    <property type="protein sequence ID" value="KAI9264085.1"/>
    <property type="molecule type" value="Genomic_DNA"/>
</dbReference>
<dbReference type="AlphaFoldDB" id="A0AAD5PE57"/>
<dbReference type="Proteomes" id="UP001209540">
    <property type="component" value="Unassembled WGS sequence"/>
</dbReference>
<sequence>MSSVSQITITHSQAACAFFFLDPKNEFMCEQEIDAVRGLELCYINRTFSSGQKPVALTHFATKNGAHFLMVQKLRKHEASGHRVERKIVYIMKAEDRAMITRAQATCMFYGKLKYQYQKPKKMREAARRPCRYRHCYLEDTSSEPFLVAKIRIKSSPDRYKQYPRVT</sequence>
<reference evidence="1" key="1">
    <citation type="journal article" date="2022" name="IScience">
        <title>Evolution of zygomycete secretomes and the origins of terrestrial fungal ecologies.</title>
        <authorList>
            <person name="Chang Y."/>
            <person name="Wang Y."/>
            <person name="Mondo S."/>
            <person name="Ahrendt S."/>
            <person name="Andreopoulos W."/>
            <person name="Barry K."/>
            <person name="Beard J."/>
            <person name="Benny G.L."/>
            <person name="Blankenship S."/>
            <person name="Bonito G."/>
            <person name="Cuomo C."/>
            <person name="Desiro A."/>
            <person name="Gervers K.A."/>
            <person name="Hundley H."/>
            <person name="Kuo A."/>
            <person name="LaButti K."/>
            <person name="Lang B.F."/>
            <person name="Lipzen A."/>
            <person name="O'Donnell K."/>
            <person name="Pangilinan J."/>
            <person name="Reynolds N."/>
            <person name="Sandor L."/>
            <person name="Smith M.E."/>
            <person name="Tsang A."/>
            <person name="Grigoriev I.V."/>
            <person name="Stajich J.E."/>
            <person name="Spatafora J.W."/>
        </authorList>
    </citation>
    <scope>NUCLEOTIDE SEQUENCE</scope>
    <source>
        <strain evidence="1">RSA 2281</strain>
    </source>
</reference>
<comment type="caution">
    <text evidence="1">The sequence shown here is derived from an EMBL/GenBank/DDBJ whole genome shotgun (WGS) entry which is preliminary data.</text>
</comment>
<protein>
    <submittedName>
        <fullName evidence="1">Uncharacterized protein</fullName>
    </submittedName>
</protein>
<organism evidence="1 2">
    <name type="scientific">Phascolomyces articulosus</name>
    <dbReference type="NCBI Taxonomy" id="60185"/>
    <lineage>
        <taxon>Eukaryota</taxon>
        <taxon>Fungi</taxon>
        <taxon>Fungi incertae sedis</taxon>
        <taxon>Mucoromycota</taxon>
        <taxon>Mucoromycotina</taxon>
        <taxon>Mucoromycetes</taxon>
        <taxon>Mucorales</taxon>
        <taxon>Lichtheimiaceae</taxon>
        <taxon>Phascolomyces</taxon>
    </lineage>
</organism>
<name>A0AAD5PE57_9FUNG</name>
<evidence type="ECO:0000313" key="2">
    <source>
        <dbReference type="Proteomes" id="UP001209540"/>
    </source>
</evidence>